<dbReference type="Pfam" id="PF12706">
    <property type="entry name" value="Lactamase_B_2"/>
    <property type="match status" value="1"/>
</dbReference>
<gene>
    <name evidence="2" type="ORF">HYG81_09170</name>
</gene>
<sequence>MSQVHDADVDLELPTDETDDADLEHGSIFFVGTATVILEYAGFTILTDPNFLHSGDHVHLGYGITSRRRTDPALEIEELPSIDFVLLSHYHGDHFDRVVEAKLDKGLPIVTTPHAAEKLAEKGFHETYPLETWEECRLQKGTARLTITATPGRHGPPVVSKGLPPVMGSMLEFRSDEIAPEEPPLIRLYVSGDTLVYDALEEIPERYPEIDLALLHLGGTRILGVLLTMDAKQGVEAVDLIDAETSIPIHYNDYEVFRSPLSNFKAAVEKAGLEDRVAYLEHGESYEFEPSSNRG</sequence>
<dbReference type="PANTHER" id="PTHR43546:SF7">
    <property type="entry name" value="METALLO-BETA-LACTAMASE DOMAIN-CONTAINING PROTEIN"/>
    <property type="match status" value="1"/>
</dbReference>
<feature type="domain" description="Metallo-beta-lactamase" evidence="1">
    <location>
        <begin position="66"/>
        <end position="251"/>
    </location>
</feature>
<accession>A0A7D6CTX2</accession>
<dbReference type="RefSeq" id="WP_180842911.1">
    <property type="nucleotide sequence ID" value="NZ_CP059154.1"/>
</dbReference>
<dbReference type="InterPro" id="IPR050114">
    <property type="entry name" value="UPF0173_UPF0282_UlaG_hydrolase"/>
</dbReference>
<dbReference type="PANTHER" id="PTHR43546">
    <property type="entry name" value="UPF0173 METAL-DEPENDENT HYDROLASE MJ1163-RELATED"/>
    <property type="match status" value="1"/>
</dbReference>
<dbReference type="OrthoDB" id="28313at2157"/>
<dbReference type="AlphaFoldDB" id="A0A7D6CTX2"/>
<dbReference type="Proteomes" id="UP000510869">
    <property type="component" value="Chromosome"/>
</dbReference>
<dbReference type="SUPFAM" id="SSF56281">
    <property type="entry name" value="Metallo-hydrolase/oxidoreductase"/>
    <property type="match status" value="1"/>
</dbReference>
<keyword evidence="3" id="KW-1185">Reference proteome</keyword>
<evidence type="ECO:0000313" key="2">
    <source>
        <dbReference type="EMBL" id="QLK27751.1"/>
    </source>
</evidence>
<dbReference type="InterPro" id="IPR001279">
    <property type="entry name" value="Metallo-B-lactamas"/>
</dbReference>
<dbReference type="GeneID" id="56143373"/>
<dbReference type="KEGG" id="nay:HYG81_09170"/>
<dbReference type="Gene3D" id="3.60.15.10">
    <property type="entry name" value="Ribonuclease Z/Hydroxyacylglutathione hydrolase-like"/>
    <property type="match status" value="1"/>
</dbReference>
<reference evidence="2 3" key="1">
    <citation type="submission" date="2020-07" db="EMBL/GenBank/DDBJ databases">
        <title>Natrinema (YPL30) sp. nov. and Haloterrigena xxxxxx (YPL8) sp. nov., isolated from a salt mine.</title>
        <authorList>
            <person name="Cui H."/>
        </authorList>
    </citation>
    <scope>NUCLEOTIDE SEQUENCE [LARGE SCALE GENOMIC DNA]</scope>
    <source>
        <strain evidence="2 3">YPL13</strain>
    </source>
</reference>
<dbReference type="EMBL" id="CP059154">
    <property type="protein sequence ID" value="QLK27751.1"/>
    <property type="molecule type" value="Genomic_DNA"/>
</dbReference>
<proteinExistence type="predicted"/>
<organism evidence="2 3">
    <name type="scientific">Natrinema zhouii</name>
    <dbReference type="NCBI Taxonomy" id="1710539"/>
    <lineage>
        <taxon>Archaea</taxon>
        <taxon>Methanobacteriati</taxon>
        <taxon>Methanobacteriota</taxon>
        <taxon>Stenosarchaea group</taxon>
        <taxon>Halobacteria</taxon>
        <taxon>Halobacteriales</taxon>
        <taxon>Natrialbaceae</taxon>
        <taxon>Natrinema</taxon>
    </lineage>
</organism>
<evidence type="ECO:0000259" key="1">
    <source>
        <dbReference type="Pfam" id="PF12706"/>
    </source>
</evidence>
<name>A0A7D6CTX2_9EURY</name>
<evidence type="ECO:0000313" key="3">
    <source>
        <dbReference type="Proteomes" id="UP000510869"/>
    </source>
</evidence>
<protein>
    <submittedName>
        <fullName evidence="2">MBL fold metallo-hydrolase</fullName>
    </submittedName>
</protein>
<dbReference type="InterPro" id="IPR036866">
    <property type="entry name" value="RibonucZ/Hydroxyglut_hydro"/>
</dbReference>